<evidence type="ECO:0000256" key="2">
    <source>
        <dbReference type="ARBA" id="ARBA00005779"/>
    </source>
</evidence>
<evidence type="ECO:0000256" key="3">
    <source>
        <dbReference type="ARBA" id="ARBA00022475"/>
    </source>
</evidence>
<evidence type="ECO:0000256" key="1">
    <source>
        <dbReference type="ARBA" id="ARBA00004651"/>
    </source>
</evidence>
<feature type="transmembrane region" description="Helical" evidence="7">
    <location>
        <begin position="125"/>
        <end position="146"/>
    </location>
</feature>
<dbReference type="AlphaFoldDB" id="A0A2M9XC81"/>
<keyword evidence="6 7" id="KW-0472">Membrane</keyword>
<feature type="transmembrane region" description="Helical" evidence="7">
    <location>
        <begin position="241"/>
        <end position="265"/>
    </location>
</feature>
<evidence type="ECO:0000313" key="9">
    <source>
        <dbReference type="Proteomes" id="UP000232196"/>
    </source>
</evidence>
<evidence type="ECO:0008006" key="10">
    <source>
        <dbReference type="Google" id="ProtNLM"/>
    </source>
</evidence>
<dbReference type="GO" id="GO:0005886">
    <property type="term" value="C:plasma membrane"/>
    <property type="evidence" value="ECO:0007669"/>
    <property type="project" value="UniProtKB-SubCell"/>
</dbReference>
<keyword evidence="9" id="KW-1185">Reference proteome</keyword>
<dbReference type="OrthoDB" id="344761at2"/>
<reference evidence="8 9" key="1">
    <citation type="submission" date="2017-07" db="EMBL/GenBank/DDBJ databases">
        <title>Leptospira spp. isolated from tropical soils.</title>
        <authorList>
            <person name="Thibeaux R."/>
            <person name="Iraola G."/>
            <person name="Ferres I."/>
            <person name="Bierque E."/>
            <person name="Girault D."/>
            <person name="Soupe-Gilbert M.-E."/>
            <person name="Picardeau M."/>
            <person name="Goarant C."/>
        </authorList>
    </citation>
    <scope>NUCLEOTIDE SEQUENCE [LARGE SCALE GENOMIC DNA]</scope>
    <source>
        <strain evidence="8 9">MCA1-C-A1</strain>
    </source>
</reference>
<feature type="transmembrane region" description="Helical" evidence="7">
    <location>
        <begin position="286"/>
        <end position="306"/>
    </location>
</feature>
<dbReference type="PANTHER" id="PTHR40043">
    <property type="entry name" value="UPF0719 INNER MEMBRANE PROTEIN YJFL"/>
    <property type="match status" value="1"/>
</dbReference>
<proteinExistence type="inferred from homology"/>
<keyword evidence="4 7" id="KW-0812">Transmembrane</keyword>
<evidence type="ECO:0000313" key="8">
    <source>
        <dbReference type="EMBL" id="PJZ25162.1"/>
    </source>
</evidence>
<evidence type="ECO:0000256" key="6">
    <source>
        <dbReference type="ARBA" id="ARBA00023136"/>
    </source>
</evidence>
<comment type="caution">
    <text evidence="8">The sequence shown here is derived from an EMBL/GenBank/DDBJ whole genome shotgun (WGS) entry which is preliminary data.</text>
</comment>
<name>A0A2M9XC81_9LEPT</name>
<dbReference type="PANTHER" id="PTHR40043:SF1">
    <property type="entry name" value="UPF0719 INNER MEMBRANE PROTEIN YJFL"/>
    <property type="match status" value="1"/>
</dbReference>
<organism evidence="8 9">
    <name type="scientific">Leptospira hartskeerlii</name>
    <dbReference type="NCBI Taxonomy" id="2023177"/>
    <lineage>
        <taxon>Bacteria</taxon>
        <taxon>Pseudomonadati</taxon>
        <taxon>Spirochaetota</taxon>
        <taxon>Spirochaetia</taxon>
        <taxon>Leptospirales</taxon>
        <taxon>Leptospiraceae</taxon>
        <taxon>Leptospira</taxon>
    </lineage>
</organism>
<dbReference type="EMBL" id="NPDN01000006">
    <property type="protein sequence ID" value="PJZ25162.1"/>
    <property type="molecule type" value="Genomic_DNA"/>
</dbReference>
<accession>A0A2M9XC81</accession>
<dbReference type="InterPro" id="IPR007140">
    <property type="entry name" value="DUF350"/>
</dbReference>
<dbReference type="Proteomes" id="UP000232196">
    <property type="component" value="Unassembled WGS sequence"/>
</dbReference>
<keyword evidence="3" id="KW-1003">Cell membrane</keyword>
<sequence>MDFVWKYISLLGRDLAFFVLGFLVFYIGKKLKDWTEPRKLDEELVKSDNSALALSLSGYYIGVIILFITIVSHPGEKGDLLGDLFQVSSFSILGVLLLLLSQKINDGLILGGIDAIEEIYEKRNLAVASVLFGGTIASSFFIAAALNGDIGEKVFPQGLGIAVSPLVEKTIVGAIISVIFFSVGQIGMILFSVYYKLWIPYKLRLELEEKQNLAAGTAFAGALLAIGILLTRALFREFESLYQTGILLLLDLGLAFIIIPILHFFADWVVLPGSTLKEEIERDQNFGAGLLEAVVLVSFSAIIFFAV</sequence>
<feature type="transmembrane region" description="Helical" evidence="7">
    <location>
        <begin position="49"/>
        <end position="72"/>
    </location>
</feature>
<evidence type="ECO:0000256" key="5">
    <source>
        <dbReference type="ARBA" id="ARBA00022989"/>
    </source>
</evidence>
<feature type="transmembrane region" description="Helical" evidence="7">
    <location>
        <begin position="171"/>
        <end position="193"/>
    </location>
</feature>
<feature type="transmembrane region" description="Helical" evidence="7">
    <location>
        <begin position="6"/>
        <end position="28"/>
    </location>
</feature>
<feature type="transmembrane region" description="Helical" evidence="7">
    <location>
        <begin position="84"/>
        <end position="104"/>
    </location>
</feature>
<protein>
    <recommendedName>
        <fullName evidence="10">DUF350 domain-containing protein</fullName>
    </recommendedName>
</protein>
<dbReference type="RefSeq" id="WP_100707231.1">
    <property type="nucleotide sequence ID" value="NZ_NPDL01000005.1"/>
</dbReference>
<evidence type="ECO:0000256" key="4">
    <source>
        <dbReference type="ARBA" id="ARBA00022692"/>
    </source>
</evidence>
<keyword evidence="5 7" id="KW-1133">Transmembrane helix</keyword>
<gene>
    <name evidence="8" type="ORF">CH357_13235</name>
</gene>
<feature type="transmembrane region" description="Helical" evidence="7">
    <location>
        <begin position="213"/>
        <end position="235"/>
    </location>
</feature>
<evidence type="ECO:0000256" key="7">
    <source>
        <dbReference type="SAM" id="Phobius"/>
    </source>
</evidence>
<dbReference type="Pfam" id="PF03994">
    <property type="entry name" value="DUF350"/>
    <property type="match status" value="2"/>
</dbReference>
<comment type="subcellular location">
    <subcellularLocation>
        <location evidence="1">Cell membrane</location>
        <topology evidence="1">Multi-pass membrane protein</topology>
    </subcellularLocation>
</comment>
<comment type="similarity">
    <text evidence="2">Belongs to the UPF0719 family.</text>
</comment>